<dbReference type="Proteomes" id="UP000429811">
    <property type="component" value="Unassembled WGS sequence"/>
</dbReference>
<dbReference type="EMBL" id="JAQLWV010000042">
    <property type="protein sequence ID" value="MDB7935369.1"/>
    <property type="molecule type" value="Genomic_DNA"/>
</dbReference>
<dbReference type="GO" id="GO:0016787">
    <property type="term" value="F:hydrolase activity"/>
    <property type="evidence" value="ECO:0007669"/>
    <property type="project" value="UniProtKB-KW"/>
</dbReference>
<dbReference type="InterPro" id="IPR036264">
    <property type="entry name" value="Bact_exopeptidase_dim_dom"/>
</dbReference>
<dbReference type="Pfam" id="PF07687">
    <property type="entry name" value="M20_dimer"/>
    <property type="match status" value="1"/>
</dbReference>
<evidence type="ECO:0000313" key="5">
    <source>
        <dbReference type="Proteomes" id="UP000429811"/>
    </source>
</evidence>
<dbReference type="PANTHER" id="PTHR11014:SF63">
    <property type="entry name" value="METALLOPEPTIDASE, PUTATIVE (AFU_ORTHOLOGUE AFUA_6G09600)-RELATED"/>
    <property type="match status" value="1"/>
</dbReference>
<organism evidence="4 5">
    <name type="scientific">Flavonifractor plautii</name>
    <name type="common">Fusobacterium plautii</name>
    <dbReference type="NCBI Taxonomy" id="292800"/>
    <lineage>
        <taxon>Bacteria</taxon>
        <taxon>Bacillati</taxon>
        <taxon>Bacillota</taxon>
        <taxon>Clostridia</taxon>
        <taxon>Eubacteriales</taxon>
        <taxon>Oscillospiraceae</taxon>
        <taxon>Flavonifractor</taxon>
    </lineage>
</organism>
<dbReference type="SUPFAM" id="SSF53187">
    <property type="entry name" value="Zn-dependent exopeptidases"/>
    <property type="match status" value="1"/>
</dbReference>
<evidence type="ECO:0000259" key="2">
    <source>
        <dbReference type="Pfam" id="PF07687"/>
    </source>
</evidence>
<keyword evidence="4" id="KW-0378">Hydrolase</keyword>
<reference evidence="4 5" key="1">
    <citation type="journal article" date="2019" name="Nat. Med.">
        <title>A library of human gut bacterial isolates paired with longitudinal multiomics data enables mechanistic microbiome research.</title>
        <authorList>
            <person name="Poyet M."/>
            <person name="Groussin M."/>
            <person name="Gibbons S.M."/>
            <person name="Avila-Pacheco J."/>
            <person name="Jiang X."/>
            <person name="Kearney S.M."/>
            <person name="Perrotta A.R."/>
            <person name="Berdy B."/>
            <person name="Zhao S."/>
            <person name="Lieberman T.D."/>
            <person name="Swanson P.K."/>
            <person name="Smith M."/>
            <person name="Roesemann S."/>
            <person name="Alexander J.E."/>
            <person name="Rich S.A."/>
            <person name="Livny J."/>
            <person name="Vlamakis H."/>
            <person name="Clish C."/>
            <person name="Bullock K."/>
            <person name="Deik A."/>
            <person name="Scott J."/>
            <person name="Pierce K.A."/>
            <person name="Xavier R.J."/>
            <person name="Alm E.J."/>
        </authorList>
    </citation>
    <scope>NUCLEOTIDE SEQUENCE [LARGE SCALE GENOMIC DNA]</scope>
    <source>
        <strain evidence="4 5">BIOML-A5</strain>
    </source>
</reference>
<feature type="binding site" evidence="1">
    <location>
        <position position="101"/>
    </location>
    <ligand>
        <name>Mn(2+)</name>
        <dbReference type="ChEBI" id="CHEBI:29035"/>
        <label>2</label>
    </ligand>
</feature>
<name>A0A6I2RVJ1_FLAPL</name>
<evidence type="ECO:0000256" key="1">
    <source>
        <dbReference type="PIRSR" id="PIRSR005962-1"/>
    </source>
</evidence>
<dbReference type="CDD" id="cd03886">
    <property type="entry name" value="M20_Acy1"/>
    <property type="match status" value="1"/>
</dbReference>
<dbReference type="InterPro" id="IPR011650">
    <property type="entry name" value="Peptidase_M20_dimer"/>
</dbReference>
<dbReference type="AlphaFoldDB" id="A0A6I2RVJ1"/>
<gene>
    <name evidence="4" type="ORF">GKE90_21040</name>
    <name evidence="3" type="ORF">PNE06_19975</name>
</gene>
<protein>
    <submittedName>
        <fullName evidence="4">Amidohydrolase</fullName>
    </submittedName>
    <submittedName>
        <fullName evidence="3">M20 family metallopeptidase</fullName>
    </submittedName>
</protein>
<dbReference type="Pfam" id="PF01546">
    <property type="entry name" value="Peptidase_M20"/>
    <property type="match status" value="1"/>
</dbReference>
<proteinExistence type="predicted"/>
<dbReference type="PANTHER" id="PTHR11014">
    <property type="entry name" value="PEPTIDASE M20 FAMILY MEMBER"/>
    <property type="match status" value="1"/>
</dbReference>
<dbReference type="Gene3D" id="3.40.630.10">
    <property type="entry name" value="Zn peptidases"/>
    <property type="match status" value="1"/>
</dbReference>
<dbReference type="InterPro" id="IPR017439">
    <property type="entry name" value="Amidohydrolase"/>
</dbReference>
<reference evidence="3" key="2">
    <citation type="submission" date="2023-01" db="EMBL/GenBank/DDBJ databases">
        <title>Human gut microbiome strain richness.</title>
        <authorList>
            <person name="Chen-Liaw A."/>
        </authorList>
    </citation>
    <scope>NUCLEOTIDE SEQUENCE</scope>
    <source>
        <strain evidence="3">1001287st1_F4_1001285I_161205</strain>
    </source>
</reference>
<dbReference type="Proteomes" id="UP001211173">
    <property type="component" value="Unassembled WGS sequence"/>
</dbReference>
<evidence type="ECO:0000313" key="3">
    <source>
        <dbReference type="EMBL" id="MDB7935369.1"/>
    </source>
</evidence>
<feature type="binding site" evidence="1">
    <location>
        <position position="161"/>
    </location>
    <ligand>
        <name>Mn(2+)</name>
        <dbReference type="ChEBI" id="CHEBI:29035"/>
        <label>2</label>
    </ligand>
</feature>
<sequence length="390" mass="42170">MLEHIQKSAEEVAARVVAHRRTLHQIPEVGLELPQTADYVRKVLTELGYRPENIGISGVVATLGQGERTLLLRADMDALQVEECNTLPFRSTNGNMHACGHDMHTAILLGAAEVLKRHEQELGCRVKLVFQPGEELGTGAESLVKAGLLENPRVDAAAALHVDSTIEVGECSYCTGVATSDIYDIFIQLRGKGGHSSRPEETVNALAAANAVYNAMSGLVQREVSGFDTAILALCSMHAGSQKNPNIIPELCEMAGTLRCYDRKLGERLVERIHEIVEREAASYRAEGSVETLLTPSLTVDPALAERLDPALRSVFGAEHVTHTSQPLTGSEDFSYIAQEVPAFFCWVGAGKPGNPPLHNPNVILDERALDYGVKTMASLPFFWAGGPAT</sequence>
<dbReference type="GO" id="GO:0046872">
    <property type="term" value="F:metal ion binding"/>
    <property type="evidence" value="ECO:0007669"/>
    <property type="project" value="UniProtKB-KW"/>
</dbReference>
<accession>A0A6I2RVJ1</accession>
<dbReference type="RefSeq" id="WP_131971799.1">
    <property type="nucleotide sequence ID" value="NZ_BAABXT010000001.1"/>
</dbReference>
<dbReference type="InterPro" id="IPR002933">
    <property type="entry name" value="Peptidase_M20"/>
</dbReference>
<evidence type="ECO:0000313" key="4">
    <source>
        <dbReference type="EMBL" id="MSB51139.1"/>
    </source>
</evidence>
<feature type="binding site" evidence="1">
    <location>
        <position position="359"/>
    </location>
    <ligand>
        <name>Mn(2+)</name>
        <dbReference type="ChEBI" id="CHEBI:29035"/>
        <label>2</label>
    </ligand>
</feature>
<keyword evidence="1" id="KW-0464">Manganese</keyword>
<dbReference type="Gene3D" id="3.30.70.360">
    <property type="match status" value="1"/>
</dbReference>
<comment type="cofactor">
    <cofactor evidence="1">
        <name>Mn(2+)</name>
        <dbReference type="ChEBI" id="CHEBI:29035"/>
    </cofactor>
    <text evidence="1">The Mn(2+) ion enhances activity.</text>
</comment>
<comment type="caution">
    <text evidence="4">The sequence shown here is derived from an EMBL/GenBank/DDBJ whole genome shotgun (WGS) entry which is preliminary data.</text>
</comment>
<dbReference type="PIRSF" id="PIRSF005962">
    <property type="entry name" value="Pept_M20D_amidohydro"/>
    <property type="match status" value="1"/>
</dbReference>
<dbReference type="NCBIfam" id="TIGR01891">
    <property type="entry name" value="amidohydrolases"/>
    <property type="match status" value="1"/>
</dbReference>
<feature type="binding site" evidence="1">
    <location>
        <position position="99"/>
    </location>
    <ligand>
        <name>Mn(2+)</name>
        <dbReference type="ChEBI" id="CHEBI:29035"/>
        <label>2</label>
    </ligand>
</feature>
<dbReference type="SUPFAM" id="SSF55031">
    <property type="entry name" value="Bacterial exopeptidase dimerisation domain"/>
    <property type="match status" value="1"/>
</dbReference>
<keyword evidence="1" id="KW-0479">Metal-binding</keyword>
<feature type="binding site" evidence="1">
    <location>
        <position position="135"/>
    </location>
    <ligand>
        <name>Mn(2+)</name>
        <dbReference type="ChEBI" id="CHEBI:29035"/>
        <label>2</label>
    </ligand>
</feature>
<dbReference type="EMBL" id="WKPO01000057">
    <property type="protein sequence ID" value="MSB51139.1"/>
    <property type="molecule type" value="Genomic_DNA"/>
</dbReference>
<feature type="domain" description="Peptidase M20 dimerisation" evidence="2">
    <location>
        <begin position="188"/>
        <end position="284"/>
    </location>
</feature>